<dbReference type="AlphaFoldDB" id="A0A2T2YT89"/>
<dbReference type="Proteomes" id="UP000241647">
    <property type="component" value="Unassembled WGS sequence"/>
</dbReference>
<gene>
    <name evidence="1" type="ORF">C8259_29610</name>
</gene>
<name>A0A2T2YT89_9NOCA</name>
<proteinExistence type="predicted"/>
<protein>
    <submittedName>
        <fullName evidence="1">Uncharacterized protein</fullName>
    </submittedName>
</protein>
<evidence type="ECO:0000313" key="1">
    <source>
        <dbReference type="EMBL" id="PSR58699.1"/>
    </source>
</evidence>
<sequence>MADIATVLSDALDAAFPQDGTAFNLVPFDQWTAELTKLQHSKLPVESIEARCVSTLVEAASDIVALRFGNFLHATRALAVWMEALEIANNLSSGSQGMPPPARIIDCLYELAAVVGSIEQQPELGFIESLTKEFDSHISVAAGRVPKFSSVPGDDEGAVEEVRFAIDELYTQRDNLEWALHAVRFIKLEFATWKLLAGVDDNRIAEALASLDEEMSRAVKTSTDNRWIIPDSKAPKSFWWRHLKSRQHG</sequence>
<dbReference type="EMBL" id="PYHS01000021">
    <property type="protein sequence ID" value="PSR58699.1"/>
    <property type="molecule type" value="Genomic_DNA"/>
</dbReference>
<organism evidence="1 2">
    <name type="scientific">Nocardia nova</name>
    <dbReference type="NCBI Taxonomy" id="37330"/>
    <lineage>
        <taxon>Bacteria</taxon>
        <taxon>Bacillati</taxon>
        <taxon>Actinomycetota</taxon>
        <taxon>Actinomycetes</taxon>
        <taxon>Mycobacteriales</taxon>
        <taxon>Nocardiaceae</taxon>
        <taxon>Nocardia</taxon>
    </lineage>
</organism>
<comment type="caution">
    <text evidence="1">The sequence shown here is derived from an EMBL/GenBank/DDBJ whole genome shotgun (WGS) entry which is preliminary data.</text>
</comment>
<dbReference type="RefSeq" id="WP_106958667.1">
    <property type="nucleotide sequence ID" value="NZ_PYHS01000021.1"/>
</dbReference>
<evidence type="ECO:0000313" key="2">
    <source>
        <dbReference type="Proteomes" id="UP000241647"/>
    </source>
</evidence>
<accession>A0A2T2YT89</accession>
<reference evidence="1 2" key="1">
    <citation type="submission" date="2018-02" db="EMBL/GenBank/DDBJ databases">
        <title>8 Nocardia nova and 1 Nocardia cyriacigeorgica strain used for evolution to TMP-SMX.</title>
        <authorList>
            <person name="Mehta H."/>
            <person name="Weng J."/>
            <person name="Shamoo Y."/>
        </authorList>
    </citation>
    <scope>NUCLEOTIDE SEQUENCE [LARGE SCALE GENOMIC DNA]</scope>
    <source>
        <strain evidence="1 2">ATCC 33727</strain>
    </source>
</reference>